<reference evidence="4 5" key="1">
    <citation type="submission" date="2019-10" db="EMBL/GenBank/DDBJ databases">
        <title>Assembly and Annotation for the nematode Trichostrongylus colubriformis.</title>
        <authorList>
            <person name="Martin J."/>
        </authorList>
    </citation>
    <scope>NUCLEOTIDE SEQUENCE [LARGE SCALE GENOMIC DNA]</scope>
    <source>
        <strain evidence="4">G859</strain>
        <tissue evidence="4">Whole worm</tissue>
    </source>
</reference>
<feature type="transmembrane region" description="Helical" evidence="2">
    <location>
        <begin position="129"/>
        <end position="151"/>
    </location>
</feature>
<organism evidence="4 5">
    <name type="scientific">Trichostrongylus colubriformis</name>
    <name type="common">Black scour worm</name>
    <dbReference type="NCBI Taxonomy" id="6319"/>
    <lineage>
        <taxon>Eukaryota</taxon>
        <taxon>Metazoa</taxon>
        <taxon>Ecdysozoa</taxon>
        <taxon>Nematoda</taxon>
        <taxon>Chromadorea</taxon>
        <taxon>Rhabditida</taxon>
        <taxon>Rhabditina</taxon>
        <taxon>Rhabditomorpha</taxon>
        <taxon>Strongyloidea</taxon>
        <taxon>Trichostrongylidae</taxon>
        <taxon>Trichostrongylus</taxon>
    </lineage>
</organism>
<keyword evidence="5" id="KW-1185">Reference proteome</keyword>
<comment type="caution">
    <text evidence="4">The sequence shown here is derived from an EMBL/GenBank/DDBJ whole genome shotgun (WGS) entry which is preliminary data.</text>
</comment>
<evidence type="ECO:0000256" key="3">
    <source>
        <dbReference type="SAM" id="SignalP"/>
    </source>
</evidence>
<protein>
    <submittedName>
        <fullName evidence="4">Uncharacterized protein</fullName>
    </submittedName>
</protein>
<feature type="signal peptide" evidence="3">
    <location>
        <begin position="1"/>
        <end position="20"/>
    </location>
</feature>
<evidence type="ECO:0000313" key="5">
    <source>
        <dbReference type="Proteomes" id="UP001331761"/>
    </source>
</evidence>
<keyword evidence="2" id="KW-0472">Membrane</keyword>
<dbReference type="AlphaFoldDB" id="A0AAN8FGS0"/>
<feature type="region of interest" description="Disordered" evidence="1">
    <location>
        <begin position="176"/>
        <end position="233"/>
    </location>
</feature>
<feature type="transmembrane region" description="Helical" evidence="2">
    <location>
        <begin position="60"/>
        <end position="77"/>
    </location>
</feature>
<gene>
    <name evidence="4" type="ORF">GCK32_004065</name>
</gene>
<feature type="compositionally biased region" description="Low complexity" evidence="1">
    <location>
        <begin position="188"/>
        <end position="208"/>
    </location>
</feature>
<feature type="chain" id="PRO_5043010702" evidence="3">
    <location>
        <begin position="21"/>
        <end position="233"/>
    </location>
</feature>
<sequence length="233" mass="26747">MRILSSFFAVLFTFINPCMIYKVVSELESSFSHHMPEKLHIRVLESVCAYFINNNLTSRLRLAVYLSGLALYGHYSCRPVFIRPFLVDAVLSSFLLLLFVCFSMLMYLHMNSNGSPEEKELMRTQLRNVYVSAAFLLAYMAWLVISIAAYIDTKKLHADFMYWIVEEKISMRSKVNASSERSDRSSKGSKISNRSRTSNRSNRSNQSIKSERFYSERSAGRASPADVRLSVPL</sequence>
<dbReference type="Proteomes" id="UP001331761">
    <property type="component" value="Unassembled WGS sequence"/>
</dbReference>
<evidence type="ECO:0000256" key="2">
    <source>
        <dbReference type="SAM" id="Phobius"/>
    </source>
</evidence>
<proteinExistence type="predicted"/>
<keyword evidence="2" id="KW-1133">Transmembrane helix</keyword>
<keyword evidence="3" id="KW-0732">Signal</keyword>
<feature type="transmembrane region" description="Helical" evidence="2">
    <location>
        <begin position="89"/>
        <end position="109"/>
    </location>
</feature>
<keyword evidence="2" id="KW-0812">Transmembrane</keyword>
<evidence type="ECO:0000313" key="4">
    <source>
        <dbReference type="EMBL" id="KAK5976850.1"/>
    </source>
</evidence>
<name>A0AAN8FGS0_TRICO</name>
<accession>A0AAN8FGS0</accession>
<dbReference type="EMBL" id="WIXE01011298">
    <property type="protein sequence ID" value="KAK5976850.1"/>
    <property type="molecule type" value="Genomic_DNA"/>
</dbReference>
<feature type="compositionally biased region" description="Basic and acidic residues" evidence="1">
    <location>
        <begin position="209"/>
        <end position="219"/>
    </location>
</feature>
<evidence type="ECO:0000256" key="1">
    <source>
        <dbReference type="SAM" id="MobiDB-lite"/>
    </source>
</evidence>